<evidence type="ECO:0000313" key="3">
    <source>
        <dbReference type="Proteomes" id="UP000094412"/>
    </source>
</evidence>
<keyword evidence="1" id="KW-1133">Transmembrane helix</keyword>
<sequence>MKTNELIKALNADSKMTAMPSHSVWRVALMIAVPVAAAVFFATIGPRPDFMLAAQTMRFLFKFVFTATLAVSAFLALRALSMPGIATGRVTRWLLAAPLLMAAAIAVELFLVPSGDWGRRLIGTNWAICLTFIPLIGLGPLAVFIAALKHAAPTRPVLTGAVAGILAGGLAATFYAAHCTDDSPLFVATWYTLAIAALSGLGSLIGRFYLRW</sequence>
<feature type="transmembrane region" description="Helical" evidence="1">
    <location>
        <begin position="24"/>
        <end position="44"/>
    </location>
</feature>
<dbReference type="EMBL" id="MDEO01000036">
    <property type="protein sequence ID" value="OCX13609.1"/>
    <property type="molecule type" value="Genomic_DNA"/>
</dbReference>
<reference evidence="2 3" key="1">
    <citation type="submission" date="2016-08" db="EMBL/GenBank/DDBJ databases">
        <title>Whole genome sequence of Mesorhizobium sp. strain UASWS1009 isolated from industrial sewage.</title>
        <authorList>
            <person name="Crovadore J."/>
            <person name="Calmin G."/>
            <person name="Chablais R."/>
            <person name="Cochard B."/>
            <person name="Lefort F."/>
        </authorList>
    </citation>
    <scope>NUCLEOTIDE SEQUENCE [LARGE SCALE GENOMIC DNA]</scope>
    <source>
        <strain evidence="2 3">UASWS1009</strain>
    </source>
</reference>
<accession>A0A1C2DFQ9</accession>
<organism evidence="2 3">
    <name type="scientific">Mesorhizobium hungaricum</name>
    <dbReference type="NCBI Taxonomy" id="1566387"/>
    <lineage>
        <taxon>Bacteria</taxon>
        <taxon>Pseudomonadati</taxon>
        <taxon>Pseudomonadota</taxon>
        <taxon>Alphaproteobacteria</taxon>
        <taxon>Hyphomicrobiales</taxon>
        <taxon>Phyllobacteriaceae</taxon>
        <taxon>Mesorhizobium</taxon>
    </lineage>
</organism>
<dbReference type="InterPro" id="IPR009495">
    <property type="entry name" value="NrsF"/>
</dbReference>
<keyword evidence="1" id="KW-0812">Transmembrane</keyword>
<dbReference type="STRING" id="1566387.QV13_29585"/>
<feature type="transmembrane region" description="Helical" evidence="1">
    <location>
        <begin position="93"/>
        <end position="112"/>
    </location>
</feature>
<proteinExistence type="predicted"/>
<dbReference type="RefSeq" id="WP_024922690.1">
    <property type="nucleotide sequence ID" value="NZ_MDEO01000036.1"/>
</dbReference>
<feature type="transmembrane region" description="Helical" evidence="1">
    <location>
        <begin position="59"/>
        <end position="81"/>
    </location>
</feature>
<evidence type="ECO:0008006" key="4">
    <source>
        <dbReference type="Google" id="ProtNLM"/>
    </source>
</evidence>
<gene>
    <name evidence="2" type="ORF">QV13_29585</name>
</gene>
<feature type="transmembrane region" description="Helical" evidence="1">
    <location>
        <begin position="189"/>
        <end position="210"/>
    </location>
</feature>
<dbReference type="AlphaFoldDB" id="A0A1C2DFQ9"/>
<dbReference type="Pfam" id="PF06532">
    <property type="entry name" value="NrsF"/>
    <property type="match status" value="1"/>
</dbReference>
<dbReference type="Proteomes" id="UP000094412">
    <property type="component" value="Unassembled WGS sequence"/>
</dbReference>
<keyword evidence="1" id="KW-0472">Membrane</keyword>
<feature type="transmembrane region" description="Helical" evidence="1">
    <location>
        <begin position="157"/>
        <end position="177"/>
    </location>
</feature>
<dbReference type="OrthoDB" id="9816468at2"/>
<feature type="transmembrane region" description="Helical" evidence="1">
    <location>
        <begin position="124"/>
        <end position="145"/>
    </location>
</feature>
<comment type="caution">
    <text evidence="2">The sequence shown here is derived from an EMBL/GenBank/DDBJ whole genome shotgun (WGS) entry which is preliminary data.</text>
</comment>
<name>A0A1C2DFQ9_9HYPH</name>
<evidence type="ECO:0000256" key="1">
    <source>
        <dbReference type="SAM" id="Phobius"/>
    </source>
</evidence>
<evidence type="ECO:0000313" key="2">
    <source>
        <dbReference type="EMBL" id="OCX13609.1"/>
    </source>
</evidence>
<protein>
    <recommendedName>
        <fullName evidence="4">DUF1109 family protein</fullName>
    </recommendedName>
</protein>
<keyword evidence="3" id="KW-1185">Reference proteome</keyword>